<evidence type="ECO:0000256" key="1">
    <source>
        <dbReference type="SAM" id="Phobius"/>
    </source>
</evidence>
<dbReference type="Proteomes" id="UP000824065">
    <property type="component" value="Unassembled WGS sequence"/>
</dbReference>
<gene>
    <name evidence="2" type="ORF">H9725_04385</name>
</gene>
<proteinExistence type="predicted"/>
<reference evidence="2" key="2">
    <citation type="submission" date="2021-04" db="EMBL/GenBank/DDBJ databases">
        <authorList>
            <person name="Gilroy R."/>
        </authorList>
    </citation>
    <scope>NUCLEOTIDE SEQUENCE</scope>
    <source>
        <strain evidence="2">ChiBcec16-3735</strain>
    </source>
</reference>
<feature type="transmembrane region" description="Helical" evidence="1">
    <location>
        <begin position="122"/>
        <end position="144"/>
    </location>
</feature>
<protein>
    <submittedName>
        <fullName evidence="2">Uncharacterized protein</fullName>
    </submittedName>
</protein>
<dbReference type="EMBL" id="DXBJ01000029">
    <property type="protein sequence ID" value="HIZ57806.1"/>
    <property type="molecule type" value="Genomic_DNA"/>
</dbReference>
<feature type="transmembrane region" description="Helical" evidence="1">
    <location>
        <begin position="96"/>
        <end position="116"/>
    </location>
</feature>
<accession>A0A9D2JLH3</accession>
<organism evidence="2 3">
    <name type="scientific">Candidatus Faecalibacterium gallistercoris</name>
    <dbReference type="NCBI Taxonomy" id="2838579"/>
    <lineage>
        <taxon>Bacteria</taxon>
        <taxon>Bacillati</taxon>
        <taxon>Bacillota</taxon>
        <taxon>Clostridia</taxon>
        <taxon>Eubacteriales</taxon>
        <taxon>Oscillospiraceae</taxon>
        <taxon>Faecalibacterium</taxon>
    </lineage>
</organism>
<keyword evidence="1" id="KW-0812">Transmembrane</keyword>
<sequence length="177" mass="20277">MRELREDSAPYVGYDYKEIPANADKTPLYLDGYESFGWVLEERPGTQPLKNKGKLVLRRDRKIVNKMELTRLQRHFEACLRELDQLEESRTARARICAVMTGILGTAFLAGSTFAVTHQPPMVALMVVLAVPGFAGWIAPWFLYRAMVRRRAQVVDKLVEQKYDEIYDLCAKGHSLL</sequence>
<reference evidence="2" key="1">
    <citation type="journal article" date="2021" name="PeerJ">
        <title>Extensive microbial diversity within the chicken gut microbiome revealed by metagenomics and culture.</title>
        <authorList>
            <person name="Gilroy R."/>
            <person name="Ravi A."/>
            <person name="Getino M."/>
            <person name="Pursley I."/>
            <person name="Horton D.L."/>
            <person name="Alikhan N.F."/>
            <person name="Baker D."/>
            <person name="Gharbi K."/>
            <person name="Hall N."/>
            <person name="Watson M."/>
            <person name="Adriaenssens E.M."/>
            <person name="Foster-Nyarko E."/>
            <person name="Jarju S."/>
            <person name="Secka A."/>
            <person name="Antonio M."/>
            <person name="Oren A."/>
            <person name="Chaudhuri R.R."/>
            <person name="La Ragione R."/>
            <person name="Hildebrand F."/>
            <person name="Pallen M.J."/>
        </authorList>
    </citation>
    <scope>NUCLEOTIDE SEQUENCE</scope>
    <source>
        <strain evidence="2">ChiBcec16-3735</strain>
    </source>
</reference>
<keyword evidence="1" id="KW-0472">Membrane</keyword>
<dbReference type="AlphaFoldDB" id="A0A9D2JLH3"/>
<evidence type="ECO:0000313" key="3">
    <source>
        <dbReference type="Proteomes" id="UP000824065"/>
    </source>
</evidence>
<keyword evidence="1" id="KW-1133">Transmembrane helix</keyword>
<comment type="caution">
    <text evidence="2">The sequence shown here is derived from an EMBL/GenBank/DDBJ whole genome shotgun (WGS) entry which is preliminary data.</text>
</comment>
<name>A0A9D2JLH3_9FIRM</name>
<evidence type="ECO:0000313" key="2">
    <source>
        <dbReference type="EMBL" id="HIZ57806.1"/>
    </source>
</evidence>